<dbReference type="GeneID" id="94426332"/>
<evidence type="ECO:0000313" key="3">
    <source>
        <dbReference type="Proteomes" id="UP000221165"/>
    </source>
</evidence>
<evidence type="ECO:0000313" key="2">
    <source>
        <dbReference type="EMBL" id="PHJ23215.1"/>
    </source>
</evidence>
<comment type="caution">
    <text evidence="2">The sequence shown here is derived from an EMBL/GenBank/DDBJ whole genome shotgun (WGS) entry which is preliminary data.</text>
</comment>
<accession>A0A2C6L6U3</accession>
<feature type="region of interest" description="Disordered" evidence="1">
    <location>
        <begin position="9"/>
        <end position="43"/>
    </location>
</feature>
<evidence type="ECO:0000256" key="1">
    <source>
        <dbReference type="SAM" id="MobiDB-lite"/>
    </source>
</evidence>
<dbReference type="Proteomes" id="UP000221165">
    <property type="component" value="Unassembled WGS sequence"/>
</dbReference>
<dbReference type="EMBL" id="MIGC01001237">
    <property type="protein sequence ID" value="PHJ23215.1"/>
    <property type="molecule type" value="Genomic_DNA"/>
</dbReference>
<reference evidence="2 3" key="1">
    <citation type="journal article" date="2017" name="Int. J. Parasitol.">
        <title>The genome of the protozoan parasite Cystoisospora suis and a reverse vaccinology approach to identify vaccine candidates.</title>
        <authorList>
            <person name="Palmieri N."/>
            <person name="Shrestha A."/>
            <person name="Ruttkowski B."/>
            <person name="Beck T."/>
            <person name="Vogl C."/>
            <person name="Tomley F."/>
            <person name="Blake D.P."/>
            <person name="Joachim A."/>
        </authorList>
    </citation>
    <scope>NUCLEOTIDE SEQUENCE [LARGE SCALE GENOMIC DNA]</scope>
    <source>
        <strain evidence="2 3">Wien I</strain>
    </source>
</reference>
<feature type="compositionally biased region" description="Basic and acidic residues" evidence="1">
    <location>
        <begin position="14"/>
        <end position="23"/>
    </location>
</feature>
<dbReference type="AlphaFoldDB" id="A0A2C6L6U3"/>
<dbReference type="RefSeq" id="XP_067924892.1">
    <property type="nucleotide sequence ID" value="XM_068063121.1"/>
</dbReference>
<gene>
    <name evidence="2" type="ORF">CSUI_002923</name>
</gene>
<proteinExistence type="predicted"/>
<keyword evidence="3" id="KW-1185">Reference proteome</keyword>
<organism evidence="2 3">
    <name type="scientific">Cystoisospora suis</name>
    <dbReference type="NCBI Taxonomy" id="483139"/>
    <lineage>
        <taxon>Eukaryota</taxon>
        <taxon>Sar</taxon>
        <taxon>Alveolata</taxon>
        <taxon>Apicomplexa</taxon>
        <taxon>Conoidasida</taxon>
        <taxon>Coccidia</taxon>
        <taxon>Eucoccidiorida</taxon>
        <taxon>Eimeriorina</taxon>
        <taxon>Sarcocystidae</taxon>
        <taxon>Cystoisospora</taxon>
    </lineage>
</organism>
<protein>
    <submittedName>
        <fullName evidence="2">Uncharacterized protein</fullName>
    </submittedName>
</protein>
<sequence>MCSPRRICFTDQDAGAKKRENARKNGGYRGTDAPAGQEASLLADRNTYRTTPGLHTLNSMSP</sequence>
<dbReference type="VEuPathDB" id="ToxoDB:CSUI_002923"/>
<name>A0A2C6L6U3_9APIC</name>